<dbReference type="HOGENOM" id="CLU_170994_0_0_0"/>
<dbReference type="AlphaFoldDB" id="S0EU98"/>
<reference evidence="3" key="1">
    <citation type="submission" date="2013-03" db="EMBL/GenBank/DDBJ databases">
        <title>Genome sequence of Chthonomonas calidirosea, the first sequenced genome from the Armatimonadetes phylum (formally candidate division OP10).</title>
        <authorList>
            <person name="Lee K.C.Y."/>
            <person name="Morgan X.C."/>
            <person name="Dunfield P.F."/>
            <person name="Tamas I."/>
            <person name="Houghton K.M."/>
            <person name="Vyssotski M."/>
            <person name="Ryan J.L.J."/>
            <person name="Lagutin K."/>
            <person name="McDonald I.R."/>
            <person name="Stott M.B."/>
        </authorList>
    </citation>
    <scope>NUCLEOTIDE SEQUENCE [LARGE SCALE GENOMIC DNA]</scope>
    <source>
        <strain evidence="3">DSM 23976 / ICMP 18418 / T49</strain>
    </source>
</reference>
<dbReference type="InterPro" id="IPR007457">
    <property type="entry name" value="Fe_traffick_prot_YggX"/>
</dbReference>
<dbReference type="EMBL" id="HF951689">
    <property type="protein sequence ID" value="CCW33872.1"/>
    <property type="molecule type" value="Genomic_DNA"/>
</dbReference>
<dbReference type="PANTHER" id="PTHR36965:SF1">
    <property type="entry name" value="FE(2+)-TRAFFICKING PROTEIN-RELATED"/>
    <property type="match status" value="1"/>
</dbReference>
<dbReference type="STRING" id="454171.CP488_01128"/>
<protein>
    <submittedName>
        <fullName evidence="2">Fe-S cluster protector protein</fullName>
    </submittedName>
</protein>
<dbReference type="GO" id="GO:0005829">
    <property type="term" value="C:cytosol"/>
    <property type="evidence" value="ECO:0007669"/>
    <property type="project" value="TreeGrafter"/>
</dbReference>
<accession>S0EU98</accession>
<dbReference type="Pfam" id="PF04362">
    <property type="entry name" value="Iron_traffic"/>
    <property type="match status" value="1"/>
</dbReference>
<dbReference type="SUPFAM" id="SSF111148">
    <property type="entry name" value="YggX-like"/>
    <property type="match status" value="1"/>
</dbReference>
<dbReference type="KEGG" id="ccz:CCALI_00032"/>
<dbReference type="eggNOG" id="COG2924">
    <property type="taxonomic scope" value="Bacteria"/>
</dbReference>
<dbReference type="Gene3D" id="1.10.3880.10">
    <property type="entry name" value="Fe(II) trafficking protein YggX"/>
    <property type="match status" value="1"/>
</dbReference>
<dbReference type="Proteomes" id="UP000014227">
    <property type="component" value="Chromosome I"/>
</dbReference>
<evidence type="ECO:0000256" key="1">
    <source>
        <dbReference type="ARBA" id="ARBA00023004"/>
    </source>
</evidence>
<sequence>MAKITCRRCGRNVEALSEPPMGGSLGQTIQNQICPDCWQEWLAQQVLYINHYGLQLADPEDRKQLIQVMKEFLGLSTA</sequence>
<gene>
    <name evidence="2" type="ORF">CCALI_00032</name>
</gene>
<dbReference type="InParanoid" id="S0EU98"/>
<organism evidence="2 3">
    <name type="scientific">Chthonomonas calidirosea (strain DSM 23976 / ICMP 18418 / T49)</name>
    <dbReference type="NCBI Taxonomy" id="1303518"/>
    <lineage>
        <taxon>Bacteria</taxon>
        <taxon>Bacillati</taxon>
        <taxon>Armatimonadota</taxon>
        <taxon>Chthonomonadia</taxon>
        <taxon>Chthonomonadales</taxon>
        <taxon>Chthonomonadaceae</taxon>
        <taxon>Chthonomonas</taxon>
    </lineage>
</organism>
<dbReference type="NCBIfam" id="NF003817">
    <property type="entry name" value="PRK05408.1"/>
    <property type="match status" value="1"/>
</dbReference>
<dbReference type="PANTHER" id="PTHR36965">
    <property type="entry name" value="FE(2+)-TRAFFICKING PROTEIN-RELATED"/>
    <property type="match status" value="1"/>
</dbReference>
<dbReference type="GO" id="GO:0005506">
    <property type="term" value="F:iron ion binding"/>
    <property type="evidence" value="ECO:0007669"/>
    <property type="project" value="InterPro"/>
</dbReference>
<keyword evidence="1" id="KW-0408">Iron</keyword>
<evidence type="ECO:0000313" key="3">
    <source>
        <dbReference type="Proteomes" id="UP000014227"/>
    </source>
</evidence>
<dbReference type="GO" id="GO:0034599">
    <property type="term" value="P:cellular response to oxidative stress"/>
    <property type="evidence" value="ECO:0007669"/>
    <property type="project" value="TreeGrafter"/>
</dbReference>
<proteinExistence type="predicted"/>
<keyword evidence="3" id="KW-1185">Reference proteome</keyword>
<name>S0EU98_CHTCT</name>
<dbReference type="PATRIC" id="fig|1303518.3.peg.32"/>
<evidence type="ECO:0000313" key="2">
    <source>
        <dbReference type="EMBL" id="CCW33872.1"/>
    </source>
</evidence>
<dbReference type="InterPro" id="IPR036766">
    <property type="entry name" value="Fe_traffick_prot_YggX_sf"/>
</dbReference>